<evidence type="ECO:0000259" key="1">
    <source>
        <dbReference type="PROSITE" id="PS51186"/>
    </source>
</evidence>
<accession>A0A2J0YSG5</accession>
<sequence>GSSVTLNFNRSPACYGINQLMTVTPLSFRAMNDSDLELVCQIEQDASAHPWKAKHFIDSLNSGYQCVVAEMNGQIIGYGILMLVLDEASLIIITVAKPFQGKGLGRQLLEQLQEVAVEHQCDTMLLEVRESNQA</sequence>
<dbReference type="CDD" id="cd04301">
    <property type="entry name" value="NAT_SF"/>
    <property type="match status" value="1"/>
</dbReference>
<dbReference type="PROSITE" id="PS51186">
    <property type="entry name" value="GNAT"/>
    <property type="match status" value="1"/>
</dbReference>
<dbReference type="InterPro" id="IPR000182">
    <property type="entry name" value="GNAT_dom"/>
</dbReference>
<name>A0A2J0YSG5_RHIML</name>
<feature type="non-terminal residue" evidence="2">
    <location>
        <position position="1"/>
    </location>
</feature>
<dbReference type="InterPro" id="IPR016181">
    <property type="entry name" value="Acyl_CoA_acyltransferase"/>
</dbReference>
<dbReference type="AlphaFoldDB" id="A0A2J0YSG5"/>
<dbReference type="EMBL" id="NJGD01000152">
    <property type="protein sequence ID" value="PJR06363.1"/>
    <property type="molecule type" value="Genomic_DNA"/>
</dbReference>
<organism evidence="2 3">
    <name type="scientific">Rhizobium meliloti</name>
    <name type="common">Ensifer meliloti</name>
    <name type="synonym">Sinorhizobium meliloti</name>
    <dbReference type="NCBI Taxonomy" id="382"/>
    <lineage>
        <taxon>Bacteria</taxon>
        <taxon>Pseudomonadati</taxon>
        <taxon>Pseudomonadota</taxon>
        <taxon>Alphaproteobacteria</taxon>
        <taxon>Hyphomicrobiales</taxon>
        <taxon>Rhizobiaceae</taxon>
        <taxon>Sinorhizobium/Ensifer group</taxon>
        <taxon>Sinorhizobium</taxon>
    </lineage>
</organism>
<proteinExistence type="predicted"/>
<dbReference type="Pfam" id="PF00583">
    <property type="entry name" value="Acetyltransf_1"/>
    <property type="match status" value="1"/>
</dbReference>
<reference evidence="2 3" key="1">
    <citation type="submission" date="2017-06" db="EMBL/GenBank/DDBJ databases">
        <title>Ensifer strains isolated from leguminous trees and herbs display diverse denitrification phenotypes with some acting as strong N2O sinks.</title>
        <authorList>
            <person name="Woliy K."/>
            <person name="Mania D."/>
            <person name="Bakken L.R."/>
            <person name="Frostegard A."/>
        </authorList>
    </citation>
    <scope>NUCLEOTIDE SEQUENCE [LARGE SCALE GENOMIC DNA]</scope>
    <source>
        <strain evidence="2 3">AC50a</strain>
    </source>
</reference>
<gene>
    <name evidence="2" type="ORF">CEJ86_33740</name>
</gene>
<evidence type="ECO:0000313" key="2">
    <source>
        <dbReference type="EMBL" id="PJR06363.1"/>
    </source>
</evidence>
<protein>
    <recommendedName>
        <fullName evidence="1">N-acetyltransferase domain-containing protein</fullName>
    </recommendedName>
</protein>
<dbReference type="Gene3D" id="3.40.630.30">
    <property type="match status" value="1"/>
</dbReference>
<dbReference type="SUPFAM" id="SSF55729">
    <property type="entry name" value="Acyl-CoA N-acyltransferases (Nat)"/>
    <property type="match status" value="1"/>
</dbReference>
<feature type="domain" description="N-acetyltransferase" evidence="1">
    <location>
        <begin position="26"/>
        <end position="134"/>
    </location>
</feature>
<feature type="non-terminal residue" evidence="2">
    <location>
        <position position="134"/>
    </location>
</feature>
<dbReference type="Proteomes" id="UP000231987">
    <property type="component" value="Unassembled WGS sequence"/>
</dbReference>
<evidence type="ECO:0000313" key="3">
    <source>
        <dbReference type="Proteomes" id="UP000231987"/>
    </source>
</evidence>
<dbReference type="GO" id="GO:0016747">
    <property type="term" value="F:acyltransferase activity, transferring groups other than amino-acyl groups"/>
    <property type="evidence" value="ECO:0007669"/>
    <property type="project" value="InterPro"/>
</dbReference>
<comment type="caution">
    <text evidence="2">The sequence shown here is derived from an EMBL/GenBank/DDBJ whole genome shotgun (WGS) entry which is preliminary data.</text>
</comment>